<reference evidence="2" key="1">
    <citation type="submission" date="2021-03" db="EMBL/GenBank/DDBJ databases">
        <authorList>
            <person name="Jaffe A."/>
        </authorList>
    </citation>
    <scope>NUCLEOTIDE SEQUENCE</scope>
    <source>
        <strain evidence="2">RIFCSPLOWO2_01_FULL_AR10_48_17</strain>
    </source>
</reference>
<reference evidence="2" key="2">
    <citation type="submission" date="2021-05" db="EMBL/GenBank/DDBJ databases">
        <title>Protein family content uncovers lineage relationships and bacterial pathway maintenance mechanisms in DPANN archaea.</title>
        <authorList>
            <person name="Castelle C.J."/>
            <person name="Meheust R."/>
            <person name="Jaffe A.L."/>
            <person name="Seitz K."/>
            <person name="Gong X."/>
            <person name="Baker B.J."/>
            <person name="Banfield J.F."/>
        </authorList>
    </citation>
    <scope>NUCLEOTIDE SEQUENCE</scope>
    <source>
        <strain evidence="2">RIFCSPLOWO2_01_FULL_AR10_48_17</strain>
    </source>
</reference>
<dbReference type="PANTHER" id="PTHR34293">
    <property type="entry name" value="HTH-TYPE TRANSCRIPTIONAL REGULATOR TRMBL2"/>
    <property type="match status" value="1"/>
</dbReference>
<dbReference type="Pfam" id="PF01978">
    <property type="entry name" value="TrmB"/>
    <property type="match status" value="1"/>
</dbReference>
<dbReference type="AlphaFoldDB" id="A0A8T4L390"/>
<evidence type="ECO:0000313" key="2">
    <source>
        <dbReference type="EMBL" id="MBS3061773.1"/>
    </source>
</evidence>
<dbReference type="InterPro" id="IPR051797">
    <property type="entry name" value="TrmB-like"/>
</dbReference>
<proteinExistence type="predicted"/>
<dbReference type="InterPro" id="IPR002831">
    <property type="entry name" value="Tscrpt_reg_TrmB_N"/>
</dbReference>
<sequence length="255" mass="28803">MDTQILERMGLSPKEVAVYLSALRLGPATVSRISEQSQVDRTLCYSLLNKLVDRGYVSFFTEGSVKQFLASDPEKLVTDLSDQQEELSRLVPQLQKIAGKKPASFAIEIYKGKDGVRHAFNDYMAHPETAFLFGDMTDFQTVAPIHLQKYFLCLKRNNLHEYLIFPEGQDPGTHPTRSHMLPLPKSLFAPSVIWVYGDTTATMMWGDPITTVILRNKAVAENYRAYFKSLWKTSSGKDLRFASPKSVVSTSKKKQ</sequence>
<organism evidence="2 3">
    <name type="scientific">Candidatus Iainarchaeum sp</name>
    <dbReference type="NCBI Taxonomy" id="3101447"/>
    <lineage>
        <taxon>Archaea</taxon>
        <taxon>Candidatus Iainarchaeota</taxon>
        <taxon>Candidatus Iainarchaeia</taxon>
        <taxon>Candidatus Iainarchaeales</taxon>
        <taxon>Candidatus Iainarchaeaceae</taxon>
        <taxon>Candidatus Iainarchaeum</taxon>
    </lineage>
</organism>
<accession>A0A8T4L390</accession>
<name>A0A8T4L390_9ARCH</name>
<feature type="domain" description="Transcription regulator TrmB N-terminal" evidence="1">
    <location>
        <begin position="6"/>
        <end position="74"/>
    </location>
</feature>
<dbReference type="InterPro" id="IPR011991">
    <property type="entry name" value="ArsR-like_HTH"/>
</dbReference>
<comment type="caution">
    <text evidence="2">The sequence shown here is derived from an EMBL/GenBank/DDBJ whole genome shotgun (WGS) entry which is preliminary data.</text>
</comment>
<dbReference type="Gene3D" id="1.10.10.10">
    <property type="entry name" value="Winged helix-like DNA-binding domain superfamily/Winged helix DNA-binding domain"/>
    <property type="match status" value="1"/>
</dbReference>
<evidence type="ECO:0000259" key="1">
    <source>
        <dbReference type="Pfam" id="PF01978"/>
    </source>
</evidence>
<dbReference type="InterPro" id="IPR036390">
    <property type="entry name" value="WH_DNA-bd_sf"/>
</dbReference>
<dbReference type="SUPFAM" id="SSF46785">
    <property type="entry name" value="Winged helix' DNA-binding domain"/>
    <property type="match status" value="1"/>
</dbReference>
<dbReference type="CDD" id="cd00090">
    <property type="entry name" value="HTH_ARSR"/>
    <property type="match status" value="1"/>
</dbReference>
<dbReference type="Proteomes" id="UP000675968">
    <property type="component" value="Unassembled WGS sequence"/>
</dbReference>
<dbReference type="InterPro" id="IPR036388">
    <property type="entry name" value="WH-like_DNA-bd_sf"/>
</dbReference>
<evidence type="ECO:0000313" key="3">
    <source>
        <dbReference type="Proteomes" id="UP000675968"/>
    </source>
</evidence>
<dbReference type="PANTHER" id="PTHR34293:SF1">
    <property type="entry name" value="HTH-TYPE TRANSCRIPTIONAL REGULATOR TRMBL2"/>
    <property type="match status" value="1"/>
</dbReference>
<gene>
    <name evidence="2" type="ORF">J4215_04295</name>
</gene>
<dbReference type="EMBL" id="JAGVWC010000010">
    <property type="protein sequence ID" value="MBS3061773.1"/>
    <property type="molecule type" value="Genomic_DNA"/>
</dbReference>
<protein>
    <recommendedName>
        <fullName evidence="1">Transcription regulator TrmB N-terminal domain-containing protein</fullName>
    </recommendedName>
</protein>